<evidence type="ECO:0000256" key="1">
    <source>
        <dbReference type="SAM" id="MobiDB-lite"/>
    </source>
</evidence>
<feature type="region of interest" description="Disordered" evidence="1">
    <location>
        <begin position="70"/>
        <end position="89"/>
    </location>
</feature>
<name>A0A6H5H7Z1_9HEMI</name>
<feature type="non-terminal residue" evidence="2">
    <location>
        <position position="89"/>
    </location>
</feature>
<organism evidence="2 4">
    <name type="scientific">Nesidiocoris tenuis</name>
    <dbReference type="NCBI Taxonomy" id="355587"/>
    <lineage>
        <taxon>Eukaryota</taxon>
        <taxon>Metazoa</taxon>
        <taxon>Ecdysozoa</taxon>
        <taxon>Arthropoda</taxon>
        <taxon>Hexapoda</taxon>
        <taxon>Insecta</taxon>
        <taxon>Pterygota</taxon>
        <taxon>Neoptera</taxon>
        <taxon>Paraneoptera</taxon>
        <taxon>Hemiptera</taxon>
        <taxon>Heteroptera</taxon>
        <taxon>Panheteroptera</taxon>
        <taxon>Cimicomorpha</taxon>
        <taxon>Miridae</taxon>
        <taxon>Dicyphina</taxon>
        <taxon>Nesidiocoris</taxon>
    </lineage>
</organism>
<dbReference type="EMBL" id="CADCXU010025486">
    <property type="protein sequence ID" value="CAB0012484.1"/>
    <property type="molecule type" value="Genomic_DNA"/>
</dbReference>
<dbReference type="EMBL" id="CADCXU010025485">
    <property type="protein sequence ID" value="CAB0012483.1"/>
    <property type="molecule type" value="Genomic_DNA"/>
</dbReference>
<dbReference type="AlphaFoldDB" id="A0A6H5H7Z1"/>
<sequence length="89" mass="9626">MNNFFFVGSSGGPIGGGAGPEEGPRVGAEPGLEGPSLARLVPRRHTKNSCRRNTQVPGRIFSSRLHVSARQLRSHLPQPRGLPPLRHKQ</sequence>
<dbReference type="Proteomes" id="UP000479000">
    <property type="component" value="Unassembled WGS sequence"/>
</dbReference>
<evidence type="ECO:0000313" key="3">
    <source>
        <dbReference type="EMBL" id="CAB0012484.1"/>
    </source>
</evidence>
<gene>
    <name evidence="2" type="ORF">NTEN_LOCUS17219</name>
    <name evidence="3" type="ORF">NTEN_LOCUS17220</name>
</gene>
<feature type="region of interest" description="Disordered" evidence="1">
    <location>
        <begin position="1"/>
        <end position="36"/>
    </location>
</feature>
<evidence type="ECO:0000313" key="4">
    <source>
        <dbReference type="Proteomes" id="UP000479000"/>
    </source>
</evidence>
<accession>A0A6H5H7Z1</accession>
<keyword evidence="4" id="KW-1185">Reference proteome</keyword>
<evidence type="ECO:0000313" key="2">
    <source>
        <dbReference type="EMBL" id="CAB0012483.1"/>
    </source>
</evidence>
<feature type="compositionally biased region" description="Gly residues" evidence="1">
    <location>
        <begin position="9"/>
        <end position="20"/>
    </location>
</feature>
<proteinExistence type="predicted"/>
<protein>
    <submittedName>
        <fullName evidence="2">Uncharacterized protein</fullName>
    </submittedName>
</protein>
<reference evidence="2 4" key="1">
    <citation type="submission" date="2020-02" db="EMBL/GenBank/DDBJ databases">
        <authorList>
            <person name="Ferguson B K."/>
        </authorList>
    </citation>
    <scope>NUCLEOTIDE SEQUENCE [LARGE SCALE GENOMIC DNA]</scope>
</reference>